<dbReference type="SMART" id="SM00636">
    <property type="entry name" value="Glyco_18"/>
    <property type="match status" value="1"/>
</dbReference>
<name>A0A2T3NWF6_9GAMM</name>
<organism evidence="9 10">
    <name type="scientific">Photobacterium sanctipauli</name>
    <dbReference type="NCBI Taxonomy" id="1342794"/>
    <lineage>
        <taxon>Bacteria</taxon>
        <taxon>Pseudomonadati</taxon>
        <taxon>Pseudomonadota</taxon>
        <taxon>Gammaproteobacteria</taxon>
        <taxon>Vibrionales</taxon>
        <taxon>Vibrionaceae</taxon>
        <taxon>Photobacterium</taxon>
    </lineage>
</organism>
<dbReference type="CDD" id="cd02871">
    <property type="entry name" value="GH18_chitinase_D-like"/>
    <property type="match status" value="1"/>
</dbReference>
<dbReference type="CDD" id="cd12215">
    <property type="entry name" value="ChiC_BD"/>
    <property type="match status" value="1"/>
</dbReference>
<dbReference type="InterPro" id="IPR013783">
    <property type="entry name" value="Ig-like_fold"/>
</dbReference>
<dbReference type="InterPro" id="IPR017853">
    <property type="entry name" value="GH"/>
</dbReference>
<gene>
    <name evidence="9" type="ORF">C9I98_06880</name>
</gene>
<evidence type="ECO:0000256" key="5">
    <source>
        <dbReference type="ARBA" id="ARBA00023295"/>
    </source>
</evidence>
<proteinExistence type="inferred from homology"/>
<dbReference type="AlphaFoldDB" id="A0A2T3NWF6"/>
<protein>
    <recommendedName>
        <fullName evidence="2">chitinase</fullName>
        <ecNumber evidence="2">3.2.1.14</ecNumber>
    </recommendedName>
</protein>
<dbReference type="InterPro" id="IPR001223">
    <property type="entry name" value="Glyco_hydro18_cat"/>
</dbReference>
<reference evidence="9 10" key="1">
    <citation type="submission" date="2018-01" db="EMBL/GenBank/DDBJ databases">
        <title>Whole genome sequencing of Histamine producing bacteria.</title>
        <authorList>
            <person name="Butler K."/>
        </authorList>
    </citation>
    <scope>NUCLEOTIDE SEQUENCE [LARGE SCALE GENOMIC DNA]</scope>
    <source>
        <strain evidence="9 10">DSM 100436</strain>
    </source>
</reference>
<evidence type="ECO:0000259" key="8">
    <source>
        <dbReference type="PROSITE" id="PS51910"/>
    </source>
</evidence>
<dbReference type="EMBL" id="PYMA01000003">
    <property type="protein sequence ID" value="PSW20571.1"/>
    <property type="molecule type" value="Genomic_DNA"/>
</dbReference>
<evidence type="ECO:0000256" key="7">
    <source>
        <dbReference type="SAM" id="SignalP"/>
    </source>
</evidence>
<sequence length="849" mass="91035">MNKLTLTGIIAALLSPQAFANGYDCTNLDIWNSTTAYNGGDSVQHLNHAYQANWWSQGNPPDEYSDQWQEWSLLGQCESSEPQPPTIDITSPQDGGQFVLDKSILLAAQVTSQNSEIKEVEFIANGESVAIIQQEPFSTEWTPSQLGQTIIAVKATNIDNLTETSQVSITIVDGDISLPPEVTLTSPGTGSTYDEGDVVTFSADASSEHSSIERVEFFLNDSLVGSDNSAPYQHSWTAKAGNHAVFAQAIDSNQQSTKTEAVSFTVNGNAPGGSCKDLPAYTEGEAYTQGQVVTNVDNQYSCQVAGWCGGAAWAYEPGVGQYWEDAWKHEGDCGTAPELSFTSPAAGETLLAGIPTNLVVNANAGDFAITKVQFFADSQLIGDGIVDGNNYQLEWTPVTIGNTSLKAIATDEDGGEGEATQQITVTDQALVVDVTKPTPGSRFGLGTPVEMEADAKSFTSDIDRVEFLVNGKVVATASQAPYKATWTSEAAGEYQIQAKAVDGSGDEEFSSAVPISVTLTEEKKHKLVGYWHNFVNGSVCPMNLSDIPTEWDVIDIAFADTNQSQPGTNYFNLFSGDAGCPAIDAERFKQDIKALQADGRKIVLSLGGAEGTITLTDDASEQAFVDSLTAIVEEWGFDGLDVDYESGSGLVNGSEIQKRLPRALRSIQDKLGRDLYLTMAPEHPYVQGGYVSVADGTVWGAYLPVINETRDMLDLLHVQLYNNGGLEHPYGGTAPIGSIDMMVAAQKMLVEGFQTAYGHGPDFAPLRDDQVSIGLPSGAKAAGSGQATIEDTNKALDCLVLGTQCDSVVPEKTYDNFGGVMYWSINWDEYYDRAYSQGVGAKLSELNQR</sequence>
<dbReference type="SMART" id="SM00495">
    <property type="entry name" value="ChtBD3"/>
    <property type="match status" value="2"/>
</dbReference>
<dbReference type="Gene3D" id="3.20.20.80">
    <property type="entry name" value="Glycosidases"/>
    <property type="match status" value="1"/>
</dbReference>
<feature type="chain" id="PRO_5015618992" description="chitinase" evidence="7">
    <location>
        <begin position="21"/>
        <end position="849"/>
    </location>
</feature>
<evidence type="ECO:0000256" key="4">
    <source>
        <dbReference type="ARBA" id="ARBA00023277"/>
    </source>
</evidence>
<dbReference type="GO" id="GO:0005975">
    <property type="term" value="P:carbohydrate metabolic process"/>
    <property type="evidence" value="ECO:0007669"/>
    <property type="project" value="InterPro"/>
</dbReference>
<evidence type="ECO:0000256" key="6">
    <source>
        <dbReference type="RuleBase" id="RU000489"/>
    </source>
</evidence>
<dbReference type="GO" id="GO:0005576">
    <property type="term" value="C:extracellular region"/>
    <property type="evidence" value="ECO:0007669"/>
    <property type="project" value="InterPro"/>
</dbReference>
<comment type="similarity">
    <text evidence="1">Belongs to the glycosyl hydrolase 18 family. Chitinase class II subfamily.</text>
</comment>
<keyword evidence="3 6" id="KW-0378">Hydrolase</keyword>
<evidence type="ECO:0000256" key="1">
    <source>
        <dbReference type="ARBA" id="ARBA00009121"/>
    </source>
</evidence>
<evidence type="ECO:0000313" key="9">
    <source>
        <dbReference type="EMBL" id="PSW20571.1"/>
    </source>
</evidence>
<dbReference type="InterPro" id="IPR001579">
    <property type="entry name" value="Glyco_hydro_18_chit_AS"/>
</dbReference>
<accession>A0A2T3NWF6</accession>
<feature type="signal peptide" evidence="7">
    <location>
        <begin position="1"/>
        <end position="20"/>
    </location>
</feature>
<dbReference type="PANTHER" id="PTHR45708:SF49">
    <property type="entry name" value="ENDOCHITINASE"/>
    <property type="match status" value="1"/>
</dbReference>
<dbReference type="Gene3D" id="2.10.10.20">
    <property type="entry name" value="Carbohydrate-binding module superfamily 5/12"/>
    <property type="match status" value="1"/>
</dbReference>
<evidence type="ECO:0000313" key="10">
    <source>
        <dbReference type="Proteomes" id="UP000241771"/>
    </source>
</evidence>
<dbReference type="InterPro" id="IPR036573">
    <property type="entry name" value="CBM_sf_5/12"/>
</dbReference>
<dbReference type="GO" id="GO:0008843">
    <property type="term" value="F:endochitinase activity"/>
    <property type="evidence" value="ECO:0007669"/>
    <property type="project" value="UniProtKB-EC"/>
</dbReference>
<keyword evidence="10" id="KW-1185">Reference proteome</keyword>
<dbReference type="Proteomes" id="UP000241771">
    <property type="component" value="Unassembled WGS sequence"/>
</dbReference>
<comment type="caution">
    <text evidence="9">The sequence shown here is derived from an EMBL/GenBank/DDBJ whole genome shotgun (WGS) entry which is preliminary data.</text>
</comment>
<dbReference type="Pfam" id="PF02839">
    <property type="entry name" value="CBM_5_12"/>
    <property type="match status" value="1"/>
</dbReference>
<dbReference type="SUPFAM" id="SSF51445">
    <property type="entry name" value="(Trans)glycosidases"/>
    <property type="match status" value="1"/>
</dbReference>
<dbReference type="PANTHER" id="PTHR45708">
    <property type="entry name" value="ENDOCHITINASE"/>
    <property type="match status" value="1"/>
</dbReference>
<dbReference type="InterPro" id="IPR011583">
    <property type="entry name" value="Chitinase_II/V-like_cat"/>
</dbReference>
<evidence type="ECO:0000256" key="2">
    <source>
        <dbReference type="ARBA" id="ARBA00012729"/>
    </source>
</evidence>
<keyword evidence="5 6" id="KW-0326">Glycosidase</keyword>
<feature type="domain" description="GH18" evidence="8">
    <location>
        <begin position="525"/>
        <end position="842"/>
    </location>
</feature>
<dbReference type="Pfam" id="PF17957">
    <property type="entry name" value="Big_7"/>
    <property type="match status" value="4"/>
</dbReference>
<dbReference type="PROSITE" id="PS51910">
    <property type="entry name" value="GH18_2"/>
    <property type="match status" value="1"/>
</dbReference>
<dbReference type="InterPro" id="IPR003610">
    <property type="entry name" value="CBM5/12"/>
</dbReference>
<dbReference type="SUPFAM" id="SSF51055">
    <property type="entry name" value="Carbohydrate binding domain"/>
    <property type="match status" value="1"/>
</dbReference>
<dbReference type="InterPro" id="IPR050542">
    <property type="entry name" value="Glycosyl_Hydrlase18_Chitinase"/>
</dbReference>
<keyword evidence="4" id="KW-0119">Carbohydrate metabolism</keyword>
<evidence type="ECO:0000256" key="3">
    <source>
        <dbReference type="ARBA" id="ARBA00022801"/>
    </source>
</evidence>
<dbReference type="EC" id="3.2.1.14" evidence="2"/>
<dbReference type="GO" id="GO:0030246">
    <property type="term" value="F:carbohydrate binding"/>
    <property type="evidence" value="ECO:0007669"/>
    <property type="project" value="InterPro"/>
</dbReference>
<dbReference type="GO" id="GO:0008061">
    <property type="term" value="F:chitin binding"/>
    <property type="evidence" value="ECO:0007669"/>
    <property type="project" value="InterPro"/>
</dbReference>
<keyword evidence="7" id="KW-0732">Signal</keyword>
<dbReference type="PROSITE" id="PS01095">
    <property type="entry name" value="GH18_1"/>
    <property type="match status" value="1"/>
</dbReference>
<dbReference type="Gene3D" id="2.60.40.10">
    <property type="entry name" value="Immunoglobulins"/>
    <property type="match status" value="4"/>
</dbReference>
<dbReference type="Pfam" id="PF00704">
    <property type="entry name" value="Glyco_hydro_18"/>
    <property type="match status" value="1"/>
</dbReference>
<dbReference type="RefSeq" id="WP_107271771.1">
    <property type="nucleotide sequence ID" value="NZ_PYMA01000003.1"/>
</dbReference>